<feature type="transmembrane region" description="Helical" evidence="5">
    <location>
        <begin position="12"/>
        <end position="32"/>
    </location>
</feature>
<gene>
    <name evidence="6" type="ORF">HKN21_02940</name>
</gene>
<protein>
    <submittedName>
        <fullName evidence="6">Nramp family divalent metal transporter</fullName>
    </submittedName>
</protein>
<feature type="transmembrane region" description="Helical" evidence="5">
    <location>
        <begin position="44"/>
        <end position="63"/>
    </location>
</feature>
<dbReference type="PANTHER" id="PTHR11706:SF3">
    <property type="entry name" value="METAL ION TRANSPORT PROTEIN"/>
    <property type="match status" value="1"/>
</dbReference>
<evidence type="ECO:0000256" key="3">
    <source>
        <dbReference type="ARBA" id="ARBA00022989"/>
    </source>
</evidence>
<evidence type="ECO:0000256" key="1">
    <source>
        <dbReference type="ARBA" id="ARBA00004141"/>
    </source>
</evidence>
<dbReference type="GO" id="GO:0005384">
    <property type="term" value="F:manganese ion transmembrane transporter activity"/>
    <property type="evidence" value="ECO:0007669"/>
    <property type="project" value="TreeGrafter"/>
</dbReference>
<reference evidence="6 7" key="1">
    <citation type="submission" date="2020-03" db="EMBL/GenBank/DDBJ databases">
        <title>Metabolic flexibility allows generalist bacteria to become dominant in a frequently disturbed ecosystem.</title>
        <authorList>
            <person name="Chen Y.-J."/>
            <person name="Leung P.M."/>
            <person name="Bay S.K."/>
            <person name="Hugenholtz P."/>
            <person name="Kessler A.J."/>
            <person name="Shelley G."/>
            <person name="Waite D.W."/>
            <person name="Cook P.L."/>
            <person name="Greening C."/>
        </authorList>
    </citation>
    <scope>NUCLEOTIDE SEQUENCE [LARGE SCALE GENOMIC DNA]</scope>
    <source>
        <strain evidence="6">SS_bin_28</strain>
    </source>
</reference>
<dbReference type="NCBIfam" id="NF037982">
    <property type="entry name" value="Nramp_1"/>
    <property type="match status" value="2"/>
</dbReference>
<evidence type="ECO:0000256" key="2">
    <source>
        <dbReference type="ARBA" id="ARBA00022692"/>
    </source>
</evidence>
<keyword evidence="3 5" id="KW-1133">Transmembrane helix</keyword>
<evidence type="ECO:0000313" key="6">
    <source>
        <dbReference type="EMBL" id="NNF05696.1"/>
    </source>
</evidence>
<organism evidence="6 7">
    <name type="scientific">Eiseniibacteriota bacterium</name>
    <dbReference type="NCBI Taxonomy" id="2212470"/>
    <lineage>
        <taxon>Bacteria</taxon>
        <taxon>Candidatus Eiseniibacteriota</taxon>
    </lineage>
</organism>
<feature type="transmembrane region" description="Helical" evidence="5">
    <location>
        <begin position="96"/>
        <end position="120"/>
    </location>
</feature>
<dbReference type="AlphaFoldDB" id="A0A7Y2E5V0"/>
<evidence type="ECO:0000313" key="7">
    <source>
        <dbReference type="Proteomes" id="UP000547674"/>
    </source>
</evidence>
<dbReference type="GO" id="GO:0005886">
    <property type="term" value="C:plasma membrane"/>
    <property type="evidence" value="ECO:0007669"/>
    <property type="project" value="TreeGrafter"/>
</dbReference>
<dbReference type="GO" id="GO:0015086">
    <property type="term" value="F:cadmium ion transmembrane transporter activity"/>
    <property type="evidence" value="ECO:0007669"/>
    <property type="project" value="TreeGrafter"/>
</dbReference>
<dbReference type="EMBL" id="JABDJR010000109">
    <property type="protein sequence ID" value="NNF05696.1"/>
    <property type="molecule type" value="Genomic_DNA"/>
</dbReference>
<dbReference type="InterPro" id="IPR001046">
    <property type="entry name" value="NRAMP_fam"/>
</dbReference>
<keyword evidence="4 5" id="KW-0472">Membrane</keyword>
<feature type="transmembrane region" description="Helical" evidence="5">
    <location>
        <begin position="193"/>
        <end position="214"/>
    </location>
</feature>
<feature type="transmembrane region" description="Helical" evidence="5">
    <location>
        <begin position="126"/>
        <end position="143"/>
    </location>
</feature>
<feature type="transmembrane region" description="Helical" evidence="5">
    <location>
        <begin position="388"/>
        <end position="407"/>
    </location>
</feature>
<evidence type="ECO:0000256" key="4">
    <source>
        <dbReference type="ARBA" id="ARBA00023136"/>
    </source>
</evidence>
<proteinExistence type="predicted"/>
<accession>A0A7Y2E5V0</accession>
<comment type="caution">
    <text evidence="6">The sequence shown here is derived from an EMBL/GenBank/DDBJ whole genome shotgun (WGS) entry which is preliminary data.</text>
</comment>
<feature type="transmembrane region" description="Helical" evidence="5">
    <location>
        <begin position="235"/>
        <end position="255"/>
    </location>
</feature>
<dbReference type="PANTHER" id="PTHR11706">
    <property type="entry name" value="SOLUTE CARRIER PROTEIN FAMILY 11 MEMBER"/>
    <property type="match status" value="1"/>
</dbReference>
<feature type="transmembrane region" description="Helical" evidence="5">
    <location>
        <begin position="331"/>
        <end position="348"/>
    </location>
</feature>
<feature type="transmembrane region" description="Helical" evidence="5">
    <location>
        <begin position="155"/>
        <end position="173"/>
    </location>
</feature>
<name>A0A7Y2E5V0_UNCEI</name>
<dbReference type="GO" id="GO:0034755">
    <property type="term" value="P:iron ion transmembrane transport"/>
    <property type="evidence" value="ECO:0007669"/>
    <property type="project" value="TreeGrafter"/>
</dbReference>
<dbReference type="Pfam" id="PF01566">
    <property type="entry name" value="Nramp"/>
    <property type="match status" value="1"/>
</dbReference>
<feature type="transmembrane region" description="Helical" evidence="5">
    <location>
        <begin position="354"/>
        <end position="376"/>
    </location>
</feature>
<comment type="subcellular location">
    <subcellularLocation>
        <location evidence="1">Membrane</location>
        <topology evidence="1">Multi-pass membrane protein</topology>
    </subcellularLocation>
</comment>
<keyword evidence="2 5" id="KW-0812">Transmembrane</keyword>
<feature type="transmembrane region" description="Helical" evidence="5">
    <location>
        <begin position="285"/>
        <end position="310"/>
    </location>
</feature>
<dbReference type="Proteomes" id="UP000547674">
    <property type="component" value="Unassembled WGS sequence"/>
</dbReference>
<evidence type="ECO:0000256" key="5">
    <source>
        <dbReference type="SAM" id="Phobius"/>
    </source>
</evidence>
<sequence length="415" mass="44161">MSHPTPTPPKGLRGLLAIVGPGLVVAATGVGAGDMVAAGKAGASFGLVVLWAALWGTVLKFVLAEGVARYQLATGETILEGWVAAFGKPLHAFFSVYLVMWSFIVAAALMSGCGLAAHALVPALSVKAWGILHSLVALLVVWVGRYSFFENTMKIAVAVMFVAIVGSAAIQQPDLHTTLTGLVHPHIPAGGTVLLLGVMGGVGGTLTLLSYNYWLAEKGWRGPEWMQGVRFDLGVGYALTGVFGLGLMILAAVVLHPQGIEIAGSKGILELAAILGDKFGRAGEIVFLVGFWGAVATSTLGVWQGVPYLFENYVQLLRREKPAHKASSKTYRGYLLFLALPPMLLLFMDRPVWLVVAYAAVGSLFMPFLAATLLVLNNRKNMGVLKNGWLANGFLVLSLGLFLYLMVNQLKEKVF</sequence>